<gene>
    <name evidence="2" type="ordered locus">TVNIR_0114</name>
</gene>
<protein>
    <submittedName>
        <fullName evidence="2">Uncharacterized protein</fullName>
    </submittedName>
</protein>
<dbReference type="HOGENOM" id="CLU_2262538_0_0_6"/>
<dbReference type="EMBL" id="CP003989">
    <property type="protein sequence ID" value="AGA31826.1"/>
    <property type="molecule type" value="Genomic_DNA"/>
</dbReference>
<evidence type="ECO:0000256" key="1">
    <source>
        <dbReference type="SAM" id="MobiDB-lite"/>
    </source>
</evidence>
<feature type="region of interest" description="Disordered" evidence="1">
    <location>
        <begin position="1"/>
        <end position="27"/>
    </location>
</feature>
<accession>L0DTY5</accession>
<dbReference type="KEGG" id="tni:TVNIR_0114"/>
<proteinExistence type="predicted"/>
<dbReference type="Proteomes" id="UP000010809">
    <property type="component" value="Chromosome"/>
</dbReference>
<dbReference type="AlphaFoldDB" id="L0DTY5"/>
<reference evidence="2" key="1">
    <citation type="submission" date="2015-12" db="EMBL/GenBank/DDBJ databases">
        <authorList>
            <person name="Tikhonova T.V."/>
            <person name="Pavlov A.R."/>
            <person name="Beletsky A.V."/>
            <person name="Mardanov A.V."/>
            <person name="Sorokin D.Y."/>
            <person name="Ravin N.V."/>
            <person name="Popov V.O."/>
        </authorList>
    </citation>
    <scope>NUCLEOTIDE SEQUENCE</scope>
    <source>
        <strain evidence="2">DSM 14787</strain>
    </source>
</reference>
<sequence>MVRHRRIPISRSSWTTGPSLKSSLTVTRTSRSRTTLSLLSRWQMRWPAKVNGRISSSMAAISITPSNMTGMAIRSPRKPNQILVMKVGPKLEIPGRSEGKMFK</sequence>
<dbReference type="PATRIC" id="fig|1255043.3.peg.114"/>
<keyword evidence="3" id="KW-1185">Reference proteome</keyword>
<organism evidence="2 3">
    <name type="scientific">Thioalkalivibrio nitratireducens (strain DSM 14787 / UNIQEM 213 / ALEN2)</name>
    <dbReference type="NCBI Taxonomy" id="1255043"/>
    <lineage>
        <taxon>Bacteria</taxon>
        <taxon>Pseudomonadati</taxon>
        <taxon>Pseudomonadota</taxon>
        <taxon>Gammaproteobacteria</taxon>
        <taxon>Chromatiales</taxon>
        <taxon>Ectothiorhodospiraceae</taxon>
        <taxon>Thioalkalivibrio</taxon>
    </lineage>
</organism>
<dbReference type="STRING" id="1255043.TVNIR_0114"/>
<name>L0DTY5_THIND</name>
<evidence type="ECO:0000313" key="2">
    <source>
        <dbReference type="EMBL" id="AGA31826.1"/>
    </source>
</evidence>
<evidence type="ECO:0000313" key="3">
    <source>
        <dbReference type="Proteomes" id="UP000010809"/>
    </source>
</evidence>